<dbReference type="Pfam" id="PF00664">
    <property type="entry name" value="ABC_membrane"/>
    <property type="match status" value="2"/>
</dbReference>
<evidence type="ECO:0000256" key="6">
    <source>
        <dbReference type="ARBA" id="ARBA00023136"/>
    </source>
</evidence>
<dbReference type="AlphaFoldDB" id="A0A7J7GWM5"/>
<dbReference type="SUPFAM" id="SSF90123">
    <property type="entry name" value="ABC transporter transmembrane region"/>
    <property type="match status" value="2"/>
</dbReference>
<dbReference type="GO" id="GO:0016020">
    <property type="term" value="C:membrane"/>
    <property type="evidence" value="ECO:0007669"/>
    <property type="project" value="InterPro"/>
</dbReference>
<comment type="caution">
    <text evidence="12">The sequence shown here is derived from an EMBL/GenBank/DDBJ whole genome shotgun (WGS) entry which is preliminary data.</text>
</comment>
<feature type="transmembrane region" description="Helical" evidence="9">
    <location>
        <begin position="320"/>
        <end position="339"/>
    </location>
</feature>
<proteinExistence type="inferred from homology"/>
<dbReference type="PANTHER" id="PTHR45136">
    <property type="entry name" value="ABC TRANSPORTER DOMAIN-CONTAINING PROTEIN"/>
    <property type="match status" value="1"/>
</dbReference>
<evidence type="ECO:0000256" key="4">
    <source>
        <dbReference type="ARBA" id="ARBA00022737"/>
    </source>
</evidence>
<dbReference type="Gene3D" id="1.20.1560.10">
    <property type="entry name" value="ABC transporter type 1, transmembrane domain"/>
    <property type="match status" value="2"/>
</dbReference>
<dbReference type="PROSITE" id="PS00211">
    <property type="entry name" value="ABC_TRANSPORTER_1"/>
    <property type="match status" value="1"/>
</dbReference>
<evidence type="ECO:0000256" key="2">
    <source>
        <dbReference type="ARBA" id="ARBA00022448"/>
    </source>
</evidence>
<keyword evidence="5 9" id="KW-1133">Transmembrane helix</keyword>
<accession>A0A7J7GWM5</accession>
<keyword evidence="6 9" id="KW-0472">Membrane</keyword>
<feature type="transmembrane region" description="Helical" evidence="9">
    <location>
        <begin position="618"/>
        <end position="636"/>
    </location>
</feature>
<feature type="transmembrane region" description="Helical" evidence="9">
    <location>
        <begin position="697"/>
        <end position="715"/>
    </location>
</feature>
<keyword evidence="2" id="KW-0813">Transport</keyword>
<dbReference type="InterPro" id="IPR027417">
    <property type="entry name" value="P-loop_NTPase"/>
</dbReference>
<dbReference type="InterPro" id="IPR036640">
    <property type="entry name" value="ABC1_TM_sf"/>
</dbReference>
<dbReference type="Proteomes" id="UP000593564">
    <property type="component" value="Unassembled WGS sequence"/>
</dbReference>
<evidence type="ECO:0000256" key="7">
    <source>
        <dbReference type="ARBA" id="ARBA00023180"/>
    </source>
</evidence>
<feature type="transmembrane region" description="Helical" evidence="9">
    <location>
        <begin position="577"/>
        <end position="606"/>
    </location>
</feature>
<evidence type="ECO:0000259" key="11">
    <source>
        <dbReference type="PROSITE" id="PS50929"/>
    </source>
</evidence>
<feature type="compositionally biased region" description="Polar residues" evidence="8">
    <location>
        <begin position="1"/>
        <end position="13"/>
    </location>
</feature>
<organism evidence="12 13">
    <name type="scientific">Camellia sinensis</name>
    <name type="common">Tea plant</name>
    <name type="synonym">Thea sinensis</name>
    <dbReference type="NCBI Taxonomy" id="4442"/>
    <lineage>
        <taxon>Eukaryota</taxon>
        <taxon>Viridiplantae</taxon>
        <taxon>Streptophyta</taxon>
        <taxon>Embryophyta</taxon>
        <taxon>Tracheophyta</taxon>
        <taxon>Spermatophyta</taxon>
        <taxon>Magnoliopsida</taxon>
        <taxon>eudicotyledons</taxon>
        <taxon>Gunneridae</taxon>
        <taxon>Pentapetalae</taxon>
        <taxon>asterids</taxon>
        <taxon>Ericales</taxon>
        <taxon>Theaceae</taxon>
        <taxon>Camellia</taxon>
    </lineage>
</organism>
<feature type="region of interest" description="Disordered" evidence="8">
    <location>
        <begin position="1"/>
        <end position="43"/>
    </location>
</feature>
<feature type="transmembrane region" description="Helical" evidence="9">
    <location>
        <begin position="721"/>
        <end position="742"/>
    </location>
</feature>
<evidence type="ECO:0000256" key="3">
    <source>
        <dbReference type="ARBA" id="ARBA00022692"/>
    </source>
</evidence>
<dbReference type="Gene3D" id="3.40.50.300">
    <property type="entry name" value="P-loop containing nucleotide triphosphate hydrolases"/>
    <property type="match status" value="2"/>
</dbReference>
<dbReference type="InterPro" id="IPR003439">
    <property type="entry name" value="ABC_transporter-like_ATP-bd"/>
</dbReference>
<gene>
    <name evidence="12" type="ORF">HYC85_015410</name>
</gene>
<evidence type="ECO:0000313" key="12">
    <source>
        <dbReference type="EMBL" id="KAF5945182.1"/>
    </source>
</evidence>
<feature type="compositionally biased region" description="Basic and acidic residues" evidence="8">
    <location>
        <begin position="15"/>
        <end position="40"/>
    </location>
</feature>
<evidence type="ECO:0000256" key="5">
    <source>
        <dbReference type="ARBA" id="ARBA00022989"/>
    </source>
</evidence>
<feature type="domain" description="ABC transmembrane type-1" evidence="11">
    <location>
        <begin position="577"/>
        <end position="864"/>
    </location>
</feature>
<protein>
    <recommendedName>
        <fullName evidence="14">ABC transmembrane type-1 domain-containing protein</fullName>
    </recommendedName>
</protein>
<dbReference type="CDD" id="cd18578">
    <property type="entry name" value="ABC_6TM_Pgp_ABCB1_D2_like"/>
    <property type="match status" value="1"/>
</dbReference>
<dbReference type="InterPro" id="IPR011527">
    <property type="entry name" value="ABC1_TM_dom"/>
</dbReference>
<reference evidence="12 13" key="2">
    <citation type="submission" date="2020-07" db="EMBL/GenBank/DDBJ databases">
        <title>Genome assembly of wild tea tree DASZ reveals pedigree and selection history of tea varieties.</title>
        <authorList>
            <person name="Zhang W."/>
        </authorList>
    </citation>
    <scope>NUCLEOTIDE SEQUENCE [LARGE SCALE GENOMIC DNA]</scope>
    <source>
        <strain evidence="13">cv. G240</strain>
        <tissue evidence="12">Leaf</tissue>
    </source>
</reference>
<feature type="transmembrane region" description="Helical" evidence="9">
    <location>
        <begin position="122"/>
        <end position="144"/>
    </location>
</feature>
<keyword evidence="13" id="KW-1185">Reference proteome</keyword>
<dbReference type="EMBL" id="JACBKZ010000007">
    <property type="protein sequence ID" value="KAF5945182.1"/>
    <property type="molecule type" value="Genomic_DNA"/>
</dbReference>
<reference evidence="13" key="1">
    <citation type="journal article" date="2020" name="Nat. Commun.">
        <title>Genome assembly of wild tea tree DASZ reveals pedigree and selection history of tea varieties.</title>
        <authorList>
            <person name="Zhang W."/>
            <person name="Zhang Y."/>
            <person name="Qiu H."/>
            <person name="Guo Y."/>
            <person name="Wan H."/>
            <person name="Zhang X."/>
            <person name="Scossa F."/>
            <person name="Alseekh S."/>
            <person name="Zhang Q."/>
            <person name="Wang P."/>
            <person name="Xu L."/>
            <person name="Schmidt M.H."/>
            <person name="Jia X."/>
            <person name="Li D."/>
            <person name="Zhu A."/>
            <person name="Guo F."/>
            <person name="Chen W."/>
            <person name="Ni D."/>
            <person name="Usadel B."/>
            <person name="Fernie A.R."/>
            <person name="Wen W."/>
        </authorList>
    </citation>
    <scope>NUCLEOTIDE SEQUENCE [LARGE SCALE GENOMIC DNA]</scope>
    <source>
        <strain evidence="13">cv. G240</strain>
    </source>
</reference>
<keyword evidence="4" id="KW-0677">Repeat</keyword>
<dbReference type="InterPro" id="IPR017871">
    <property type="entry name" value="ABC_transporter-like_CS"/>
</dbReference>
<evidence type="ECO:0000259" key="10">
    <source>
        <dbReference type="PROSITE" id="PS50893"/>
    </source>
</evidence>
<dbReference type="PANTHER" id="PTHR45136:SF2">
    <property type="entry name" value="ABC TRANSPORTER DOMAIN-CONTAINING PROTEIN"/>
    <property type="match status" value="1"/>
</dbReference>
<dbReference type="SUPFAM" id="SSF52540">
    <property type="entry name" value="P-loop containing nucleoside triphosphate hydrolases"/>
    <property type="match status" value="2"/>
</dbReference>
<evidence type="ECO:0000256" key="8">
    <source>
        <dbReference type="SAM" id="MobiDB-lite"/>
    </source>
</evidence>
<dbReference type="GO" id="GO:0016887">
    <property type="term" value="F:ATP hydrolysis activity"/>
    <property type="evidence" value="ECO:0007669"/>
    <property type="project" value="InterPro"/>
</dbReference>
<dbReference type="PROSITE" id="PS50929">
    <property type="entry name" value="ABC_TM1F"/>
    <property type="match status" value="2"/>
</dbReference>
<dbReference type="GO" id="GO:0140359">
    <property type="term" value="F:ABC-type transporter activity"/>
    <property type="evidence" value="ECO:0007669"/>
    <property type="project" value="InterPro"/>
</dbReference>
<name>A0A7J7GWM5_CAMSI</name>
<dbReference type="GO" id="GO:0005524">
    <property type="term" value="F:ATP binding"/>
    <property type="evidence" value="ECO:0007669"/>
    <property type="project" value="InterPro"/>
</dbReference>
<comment type="similarity">
    <text evidence="1">Belongs to the ABC transporter superfamily. ABCB family. Multidrug resistance exporter (TC 3.A.1.201) subfamily.</text>
</comment>
<evidence type="ECO:0000256" key="9">
    <source>
        <dbReference type="SAM" id="Phobius"/>
    </source>
</evidence>
<dbReference type="PROSITE" id="PS50893">
    <property type="entry name" value="ABC_TRANSPORTER_2"/>
    <property type="match status" value="1"/>
</dbReference>
<feature type="transmembrane region" description="Helical" evidence="9">
    <location>
        <begin position="800"/>
        <end position="823"/>
    </location>
</feature>
<dbReference type="Pfam" id="PF00005">
    <property type="entry name" value="ABC_tran"/>
    <property type="match status" value="2"/>
</dbReference>
<feature type="domain" description="ABC transporter" evidence="10">
    <location>
        <begin position="251"/>
        <end position="502"/>
    </location>
</feature>
<evidence type="ECO:0000256" key="1">
    <source>
        <dbReference type="ARBA" id="ARBA00007577"/>
    </source>
</evidence>
<keyword evidence="7" id="KW-0325">Glycoprotein</keyword>
<feature type="transmembrane region" description="Helical" evidence="9">
    <location>
        <begin position="205"/>
        <end position="223"/>
    </location>
</feature>
<evidence type="ECO:0008006" key="14">
    <source>
        <dbReference type="Google" id="ProtNLM"/>
    </source>
</evidence>
<feature type="domain" description="ABC transmembrane type-1" evidence="11">
    <location>
        <begin position="67"/>
        <end position="346"/>
    </location>
</feature>
<feature type="transmembrane region" description="Helical" evidence="9">
    <location>
        <begin position="283"/>
        <end position="305"/>
    </location>
</feature>
<sequence length="1021" mass="112462">MLTPPSDSINTHFCSAEEKKHKELEMEDTKLDNQQDKNEEQAEPIKTPGLFQTIFRYSDATDMLFMALGTFGCLADGSSTPLIMLVLSKIMNKYAISKSFTLHDINQVNPNSKCKFIDSMTLIYVAIAVGLGAFLEGLCWVHTAERQTSRLRRKYLWAVLRQDAGFVDIQQGSLTTYQVIPNFLMNIAVFISSQVVALYLCWKLAVVAIPALSLLIVPGIVYGKRLAELGKKIQEAYGVAGGIAEQAFSSIRTVYSYVGENRTSKKISDALERSRDLGIRQGLVKGFAIGSAGIAFVVMAFQAWYGSILVTKKGAKGGDVFAAAVCIVTGGLALGSSMVNMKYFAEAATYASTISEMIERVPAIDSEDQRDKTIIDVRGDLEFKDIDFAYPSRPTHMVGQFGIQISGGQKQRIAIARALLKDPRILLLDEATSALDSQSEKNVQDALDQASVGRTTIIVAHRFTTLRKAGLIAVVQSGQIVECGSHIQLLQNEQSPYSIMVQLQQTSAEDNEPSVILDSNDDLSFTQEAQETNEVSEFQNKSFDQHTRANKHQEDDNSTPSLRHLIQMTAPVRNQTLLGCAAALFFGIIQPIHSFCMGALLSAYFINDHNEIKKQTKIYSLAFLTFGIFIFITSGVQHYNFGFVGEHLTKQVREKMVSKIMTFEIEWFDQEDNTSGALCSRLATEANMVRSLVCDRLSLLAQVLSAAIVAVIMGVSLSWRLALVIISLQPLIIGSFYTRGVLMKSMSKKVLKAQNKSCDLASEAIGNHKTIVAFSAEGKIMKLFTTTQIGAKRESLKQSWYAGIGLFVSQFLTAAMAGLIFWYGGRLLYHDNITYRHLFQTFFILVTTGRVIAEAGTMTSDLSKGTDALKSVFMILKRKSKMEPDEMDGVEPEKLNGDIEFKDVYFAYPSRPKQLILTGLSLKVEAGKTVSLVGQSGSGKSTIIGLIERFYDPLNGSVMIDGLDIKSYNLRGLRSQIALVSQEPTLFAGTILDNISYGNENATEAEIIAAATLANAHEFIR</sequence>
<dbReference type="CDD" id="cd18577">
    <property type="entry name" value="ABC_6TM_Pgp_ABCB1_D1_like"/>
    <property type="match status" value="1"/>
</dbReference>
<evidence type="ECO:0000313" key="13">
    <source>
        <dbReference type="Proteomes" id="UP000593564"/>
    </source>
</evidence>
<keyword evidence="3 9" id="KW-0812">Transmembrane</keyword>